<dbReference type="Pfam" id="PF00107">
    <property type="entry name" value="ADH_zinc_N"/>
    <property type="match status" value="1"/>
</dbReference>
<dbReference type="InterPro" id="IPR013154">
    <property type="entry name" value="ADH-like_N"/>
</dbReference>
<evidence type="ECO:0000256" key="1">
    <source>
        <dbReference type="ARBA" id="ARBA00001947"/>
    </source>
</evidence>
<dbReference type="SUPFAM" id="SSF51735">
    <property type="entry name" value="NAD(P)-binding Rossmann-fold domains"/>
    <property type="match status" value="1"/>
</dbReference>
<name>A0A6L9S6K3_9ACTN</name>
<keyword evidence="2 5" id="KW-0479">Metal-binding</keyword>
<reference evidence="8 9" key="1">
    <citation type="submission" date="2020-02" db="EMBL/GenBank/DDBJ databases">
        <authorList>
            <person name="Li X.-J."/>
            <person name="Han X.-M."/>
        </authorList>
    </citation>
    <scope>NUCLEOTIDE SEQUENCE [LARGE SCALE GENOMIC DNA]</scope>
    <source>
        <strain evidence="8 9">CCTCC AB 2017055</strain>
    </source>
</reference>
<dbReference type="RefSeq" id="WP_163736857.1">
    <property type="nucleotide sequence ID" value="NZ_JAAGOA010000006.1"/>
</dbReference>
<dbReference type="Gene3D" id="3.40.50.720">
    <property type="entry name" value="NAD(P)-binding Rossmann-like Domain"/>
    <property type="match status" value="1"/>
</dbReference>
<evidence type="ECO:0000313" key="9">
    <source>
        <dbReference type="Proteomes" id="UP000475214"/>
    </source>
</evidence>
<dbReference type="InterPro" id="IPR002328">
    <property type="entry name" value="ADH_Zn_CS"/>
</dbReference>
<dbReference type="PANTHER" id="PTHR43401:SF2">
    <property type="entry name" value="L-THREONINE 3-DEHYDROGENASE"/>
    <property type="match status" value="1"/>
</dbReference>
<feature type="compositionally biased region" description="Basic and acidic residues" evidence="6">
    <location>
        <begin position="360"/>
        <end position="371"/>
    </location>
</feature>
<evidence type="ECO:0000256" key="6">
    <source>
        <dbReference type="SAM" id="MobiDB-lite"/>
    </source>
</evidence>
<dbReference type="InterPro" id="IPR013149">
    <property type="entry name" value="ADH-like_C"/>
</dbReference>
<evidence type="ECO:0000313" key="8">
    <source>
        <dbReference type="EMBL" id="NEE00709.1"/>
    </source>
</evidence>
<dbReference type="AlphaFoldDB" id="A0A6L9S6K3"/>
<sequence>MAERRAGRAAQTTVRSLRFRAPGGFEVVDETAARLGPTDVRIAPLAVGVCGTDAHIVAGAFAAEDGVVLGHEICGRVVQRGAEVTSVGVGDLVTVEPHRYCTACHYCRAGREHLCGEKRGYGVRLDGGMTERMVLPARIAYGLPAGTLPWIGALCEPVACCVHGLDRLGITSGEALLVHGCGPAGAIMVALGSLLGAAPIVVMDPRAERRELAKRMGADAALNPRDTSSSQAAVALTGGIGFPAVVDAVGKAAVLESSLPMAARGGRILVFGVAEPGDVAAISPHELFQRELTLLGSVINPYTHQRAVALLPRLNLERLTPAFFDLDEFGAALDAQRAGVVDKVFVAPQGQAAATGASEGSRRPYPDAARR</sequence>
<dbReference type="SUPFAM" id="SSF50129">
    <property type="entry name" value="GroES-like"/>
    <property type="match status" value="1"/>
</dbReference>
<evidence type="ECO:0000256" key="2">
    <source>
        <dbReference type="ARBA" id="ARBA00022723"/>
    </source>
</evidence>
<feature type="region of interest" description="Disordered" evidence="6">
    <location>
        <begin position="351"/>
        <end position="371"/>
    </location>
</feature>
<dbReference type="InterPro" id="IPR020843">
    <property type="entry name" value="ER"/>
</dbReference>
<dbReference type="Proteomes" id="UP000475214">
    <property type="component" value="Unassembled WGS sequence"/>
</dbReference>
<dbReference type="PROSITE" id="PS00059">
    <property type="entry name" value="ADH_ZINC"/>
    <property type="match status" value="1"/>
</dbReference>
<evidence type="ECO:0000256" key="5">
    <source>
        <dbReference type="RuleBase" id="RU361277"/>
    </source>
</evidence>
<accession>A0A6L9S6K3</accession>
<dbReference type="GO" id="GO:0008270">
    <property type="term" value="F:zinc ion binding"/>
    <property type="evidence" value="ECO:0007669"/>
    <property type="project" value="InterPro"/>
</dbReference>
<dbReference type="Gene3D" id="3.90.180.10">
    <property type="entry name" value="Medium-chain alcohol dehydrogenases, catalytic domain"/>
    <property type="match status" value="1"/>
</dbReference>
<keyword evidence="3 5" id="KW-0862">Zinc</keyword>
<comment type="cofactor">
    <cofactor evidence="1 5">
        <name>Zn(2+)</name>
        <dbReference type="ChEBI" id="CHEBI:29105"/>
    </cofactor>
</comment>
<dbReference type="EMBL" id="JAAGOA010000006">
    <property type="protein sequence ID" value="NEE00709.1"/>
    <property type="molecule type" value="Genomic_DNA"/>
</dbReference>
<dbReference type="Pfam" id="PF08240">
    <property type="entry name" value="ADH_N"/>
    <property type="match status" value="1"/>
</dbReference>
<dbReference type="InterPro" id="IPR050129">
    <property type="entry name" value="Zn_alcohol_dh"/>
</dbReference>
<proteinExistence type="inferred from homology"/>
<dbReference type="InterPro" id="IPR011032">
    <property type="entry name" value="GroES-like_sf"/>
</dbReference>
<comment type="similarity">
    <text evidence="5">Belongs to the zinc-containing alcohol dehydrogenase family.</text>
</comment>
<dbReference type="SMART" id="SM00829">
    <property type="entry name" value="PKS_ER"/>
    <property type="match status" value="1"/>
</dbReference>
<evidence type="ECO:0000259" key="7">
    <source>
        <dbReference type="SMART" id="SM00829"/>
    </source>
</evidence>
<feature type="domain" description="Enoyl reductase (ER)" evidence="7">
    <location>
        <begin position="12"/>
        <end position="346"/>
    </location>
</feature>
<keyword evidence="4" id="KW-0560">Oxidoreductase</keyword>
<dbReference type="GO" id="GO:0016491">
    <property type="term" value="F:oxidoreductase activity"/>
    <property type="evidence" value="ECO:0007669"/>
    <property type="project" value="UniProtKB-KW"/>
</dbReference>
<gene>
    <name evidence="8" type="ORF">G1H10_11070</name>
</gene>
<dbReference type="PANTHER" id="PTHR43401">
    <property type="entry name" value="L-THREONINE 3-DEHYDROGENASE"/>
    <property type="match status" value="1"/>
</dbReference>
<evidence type="ECO:0000256" key="3">
    <source>
        <dbReference type="ARBA" id="ARBA00022833"/>
    </source>
</evidence>
<dbReference type="InterPro" id="IPR036291">
    <property type="entry name" value="NAD(P)-bd_dom_sf"/>
</dbReference>
<comment type="caution">
    <text evidence="8">The sequence shown here is derived from an EMBL/GenBank/DDBJ whole genome shotgun (WGS) entry which is preliminary data.</text>
</comment>
<protein>
    <submittedName>
        <fullName evidence="8">Alcohol dehydrogenase catalytic domain-containing protein</fullName>
    </submittedName>
</protein>
<organism evidence="8 9">
    <name type="scientific">Phytoactinopolyspora halotolerans</name>
    <dbReference type="NCBI Taxonomy" id="1981512"/>
    <lineage>
        <taxon>Bacteria</taxon>
        <taxon>Bacillati</taxon>
        <taxon>Actinomycetota</taxon>
        <taxon>Actinomycetes</taxon>
        <taxon>Jiangellales</taxon>
        <taxon>Jiangellaceae</taxon>
        <taxon>Phytoactinopolyspora</taxon>
    </lineage>
</organism>
<evidence type="ECO:0000256" key="4">
    <source>
        <dbReference type="ARBA" id="ARBA00023002"/>
    </source>
</evidence>
<keyword evidence="9" id="KW-1185">Reference proteome</keyword>